<dbReference type="GO" id="GO:0043565">
    <property type="term" value="F:sequence-specific DNA binding"/>
    <property type="evidence" value="ECO:0007669"/>
    <property type="project" value="InterPro"/>
</dbReference>
<dbReference type="InterPro" id="IPR000182">
    <property type="entry name" value="GNAT_dom"/>
</dbReference>
<keyword evidence="1" id="KW-0805">Transcription regulation</keyword>
<dbReference type="GO" id="GO:0016747">
    <property type="term" value="F:acyltransferase activity, transferring groups other than amino-acyl groups"/>
    <property type="evidence" value="ECO:0007669"/>
    <property type="project" value="InterPro"/>
</dbReference>
<keyword evidence="3" id="KW-0804">Transcription</keyword>
<proteinExistence type="predicted"/>
<dbReference type="Proteomes" id="UP000012589">
    <property type="component" value="Unassembled WGS sequence"/>
</dbReference>
<dbReference type="InterPro" id="IPR018062">
    <property type="entry name" value="HTH_AraC-typ_CS"/>
</dbReference>
<dbReference type="CDD" id="cd04301">
    <property type="entry name" value="NAT_SF"/>
    <property type="match status" value="1"/>
</dbReference>
<dbReference type="InterPro" id="IPR009057">
    <property type="entry name" value="Homeodomain-like_sf"/>
</dbReference>
<reference evidence="6 7" key="1">
    <citation type="journal article" date="2014" name="Genome Announc.">
        <title>Draft genome sequences of the altered schaedler flora, a defined bacterial community from gnotobiotic mice.</title>
        <authorList>
            <person name="Wannemuehler M.J."/>
            <person name="Overstreet A.M."/>
            <person name="Ward D.V."/>
            <person name="Phillips G.J."/>
        </authorList>
    </citation>
    <scope>NUCLEOTIDE SEQUENCE [LARGE SCALE GENOMIC DNA]</scope>
    <source>
        <strain evidence="6 7">ASF492</strain>
    </source>
</reference>
<keyword evidence="2" id="KW-0238">DNA-binding</keyword>
<dbReference type="PROSITE" id="PS00041">
    <property type="entry name" value="HTH_ARAC_FAMILY_1"/>
    <property type="match status" value="1"/>
</dbReference>
<name>N2B3M2_9FIRM</name>
<dbReference type="Gene3D" id="3.40.630.30">
    <property type="match status" value="1"/>
</dbReference>
<evidence type="ECO:0000313" key="7">
    <source>
        <dbReference type="Proteomes" id="UP000012589"/>
    </source>
</evidence>
<dbReference type="Gene3D" id="1.10.10.60">
    <property type="entry name" value="Homeodomain-like"/>
    <property type="match status" value="2"/>
</dbReference>
<dbReference type="InterPro" id="IPR050959">
    <property type="entry name" value="MarA-like"/>
</dbReference>
<sequence length="286" mass="32902">MLGNIKNVTAAIDYIESHLHEKLELDTIAEALHYSKYHLHRMFTGTVGLTIQIYAQRRRLTEAAKLLVFSDKPILEIALIAGYESQQSFTDSFKAMYKKAPNQYREEEEFYPLQLRYVLNENPTNLEGESCWQQKITYATDADIPEWMKLVHLVIDGFPHLDEKQYLEQLQEYIRGRRALILKDADTAVGIMAFNEVTGSIDFLGVHPQYRKKGIAKAFCEKALHELVYSEAITVTTFREGDKADTGHRKTIKSLGFAEAELLVEFGYPTQKFILRKEETEGMGHE</sequence>
<feature type="domain" description="HTH araC/xylS-type" evidence="4">
    <location>
        <begin position="9"/>
        <end position="107"/>
    </location>
</feature>
<evidence type="ECO:0000256" key="1">
    <source>
        <dbReference type="ARBA" id="ARBA00023015"/>
    </source>
</evidence>
<accession>N2B3M2</accession>
<dbReference type="PATRIC" id="fig|1235802.3.peg.1685"/>
<keyword evidence="7" id="KW-1185">Reference proteome</keyword>
<dbReference type="InterPro" id="IPR016181">
    <property type="entry name" value="Acyl_CoA_acyltransferase"/>
</dbReference>
<dbReference type="PANTHER" id="PTHR47504">
    <property type="entry name" value="RIGHT ORIGIN-BINDING PROTEIN"/>
    <property type="match status" value="1"/>
</dbReference>
<evidence type="ECO:0000313" key="6">
    <source>
        <dbReference type="EMBL" id="EMZ31264.1"/>
    </source>
</evidence>
<gene>
    <name evidence="6" type="ORF">C823_01586</name>
</gene>
<dbReference type="SMART" id="SM00342">
    <property type="entry name" value="HTH_ARAC"/>
    <property type="match status" value="1"/>
</dbReference>
<dbReference type="Pfam" id="PF00583">
    <property type="entry name" value="Acetyltransf_1"/>
    <property type="match status" value="1"/>
</dbReference>
<dbReference type="Pfam" id="PF12833">
    <property type="entry name" value="HTH_18"/>
    <property type="match status" value="1"/>
</dbReference>
<dbReference type="PANTHER" id="PTHR47504:SF5">
    <property type="entry name" value="RIGHT ORIGIN-BINDING PROTEIN"/>
    <property type="match status" value="1"/>
</dbReference>
<dbReference type="STRING" id="1235802.C823_01586"/>
<organism evidence="6 7">
    <name type="scientific">Eubacterium plexicaudatum ASF492</name>
    <dbReference type="NCBI Taxonomy" id="1235802"/>
    <lineage>
        <taxon>Bacteria</taxon>
        <taxon>Bacillati</taxon>
        <taxon>Bacillota</taxon>
        <taxon>Clostridia</taxon>
        <taxon>Eubacteriales</taxon>
        <taxon>Eubacteriaceae</taxon>
        <taxon>Eubacterium</taxon>
    </lineage>
</organism>
<evidence type="ECO:0000256" key="3">
    <source>
        <dbReference type="ARBA" id="ARBA00023163"/>
    </source>
</evidence>
<dbReference type="GO" id="GO:0003700">
    <property type="term" value="F:DNA-binding transcription factor activity"/>
    <property type="evidence" value="ECO:0007669"/>
    <property type="project" value="InterPro"/>
</dbReference>
<evidence type="ECO:0000256" key="2">
    <source>
        <dbReference type="ARBA" id="ARBA00023125"/>
    </source>
</evidence>
<dbReference type="eggNOG" id="COG2207">
    <property type="taxonomic scope" value="Bacteria"/>
</dbReference>
<dbReference type="EMBL" id="AQFT01000049">
    <property type="protein sequence ID" value="EMZ31264.1"/>
    <property type="molecule type" value="Genomic_DNA"/>
</dbReference>
<dbReference type="OrthoDB" id="8365150at2"/>
<dbReference type="SUPFAM" id="SSF55729">
    <property type="entry name" value="Acyl-CoA N-acyltransferases (Nat)"/>
    <property type="match status" value="1"/>
</dbReference>
<dbReference type="InterPro" id="IPR018060">
    <property type="entry name" value="HTH_AraC"/>
</dbReference>
<protein>
    <recommendedName>
        <fullName evidence="8">HTH araC/xylS-type domain-containing protein</fullName>
    </recommendedName>
</protein>
<evidence type="ECO:0000259" key="4">
    <source>
        <dbReference type="PROSITE" id="PS01124"/>
    </source>
</evidence>
<comment type="caution">
    <text evidence="6">The sequence shown here is derived from an EMBL/GenBank/DDBJ whole genome shotgun (WGS) entry which is preliminary data.</text>
</comment>
<evidence type="ECO:0008006" key="8">
    <source>
        <dbReference type="Google" id="ProtNLM"/>
    </source>
</evidence>
<dbReference type="HOGENOM" id="CLU_985909_0_0_9"/>
<dbReference type="SUPFAM" id="SSF46689">
    <property type="entry name" value="Homeodomain-like"/>
    <property type="match status" value="2"/>
</dbReference>
<dbReference type="PROSITE" id="PS51186">
    <property type="entry name" value="GNAT"/>
    <property type="match status" value="1"/>
</dbReference>
<feature type="domain" description="N-acetyltransferase" evidence="5">
    <location>
        <begin position="134"/>
        <end position="280"/>
    </location>
</feature>
<dbReference type="AlphaFoldDB" id="N2B3M2"/>
<evidence type="ECO:0000259" key="5">
    <source>
        <dbReference type="PROSITE" id="PS51186"/>
    </source>
</evidence>
<dbReference type="PROSITE" id="PS01124">
    <property type="entry name" value="HTH_ARAC_FAMILY_2"/>
    <property type="match status" value="1"/>
</dbReference>